<gene>
    <name evidence="3" type="ORF">PG991_012288</name>
</gene>
<feature type="region of interest" description="Disordered" evidence="1">
    <location>
        <begin position="668"/>
        <end position="693"/>
    </location>
</feature>
<feature type="transmembrane region" description="Helical" evidence="2">
    <location>
        <begin position="111"/>
        <end position="131"/>
    </location>
</feature>
<dbReference type="EMBL" id="JAQQWI010000017">
    <property type="protein sequence ID" value="KAK8005991.1"/>
    <property type="molecule type" value="Genomic_DNA"/>
</dbReference>
<protein>
    <recommendedName>
        <fullName evidence="5">Autophagy-related protein 27</fullName>
    </recommendedName>
</protein>
<evidence type="ECO:0000313" key="4">
    <source>
        <dbReference type="Proteomes" id="UP001396898"/>
    </source>
</evidence>
<sequence>MDTDGQIYLGIWTNWSWGSAVMGATFTTTKSSGNILIAFTATFIPFVASRLWKILCFTFHACHSKRGPQDAIYHQRQVILRNSSSPDSGLFSLLFLMWAWRRLQSKASMQLFPLLIFAVLFLVGFTLAGGYSSQISSAVGDEVLLTGDNCGIAWASGTPTNFTILVNQNALVSTKFANAANYAQQCYSNQGSNIFGCNQFVVRSLPTETYESNYGCPFPSDVCRDNTTNLYLDTGYLDSNTHLGLNAPRDQRFLWRKALSCAPLKTDGYTTSYTASNRTFIRYNYGGHFTGNSTSVNYTYSVPDIQSQYNQTDDANDGMNFRVSAYMGISFNGSFLGWASNFIPDRAINYTDGDVMLAFLSGNGVFFAEESNDAWYRTTRTTSAGLYSEQDEAHGTAYLTSEAASPLGCVQQFQWCNPEYTIPSGCGPLAGWYDAAAGAYPLFNLTGDDFILPGPSPSISERGGRISWATQIIDTDKFGIARNLQTFGAKALSSQTWLSTGIQMDLSKNQWQIDVANWWNTTLAYDQAEFVDTALGRTYEHADITPPANDQERRLCRCQKIRHAGYASFSIFGIAFTYGLGTLIILVSFLLDPIMRCLHNRRKYKQYQYLEWRTNGALQLHRLAQDELGYGEWSGCTDMVPVTRPGNRLADLDIRDLEYPKLNREAIVDEVKPEESNSSSETAGAEQLSTDASENTVLDVDVEHASSEPHLTSEAGHIARPQLEGSEQQAAQGDFILFGEDVVGAQMYLQGEGAENDQTADVPLSPCDYGSATNNEAHGSDIPLSAANATLPHVDSDTTSPRH</sequence>
<evidence type="ECO:0008006" key="5">
    <source>
        <dbReference type="Google" id="ProtNLM"/>
    </source>
</evidence>
<feature type="transmembrane region" description="Helical" evidence="2">
    <location>
        <begin position="566"/>
        <end position="591"/>
    </location>
</feature>
<proteinExistence type="predicted"/>
<keyword evidence="2" id="KW-0472">Membrane</keyword>
<keyword evidence="2" id="KW-0812">Transmembrane</keyword>
<feature type="region of interest" description="Disordered" evidence="1">
    <location>
        <begin position="754"/>
        <end position="803"/>
    </location>
</feature>
<accession>A0ABR1R9E8</accession>
<feature type="compositionally biased region" description="Polar residues" evidence="1">
    <location>
        <begin position="676"/>
        <end position="693"/>
    </location>
</feature>
<keyword evidence="4" id="KW-1185">Reference proteome</keyword>
<organism evidence="3 4">
    <name type="scientific">Apiospora marii</name>
    <dbReference type="NCBI Taxonomy" id="335849"/>
    <lineage>
        <taxon>Eukaryota</taxon>
        <taxon>Fungi</taxon>
        <taxon>Dikarya</taxon>
        <taxon>Ascomycota</taxon>
        <taxon>Pezizomycotina</taxon>
        <taxon>Sordariomycetes</taxon>
        <taxon>Xylariomycetidae</taxon>
        <taxon>Amphisphaeriales</taxon>
        <taxon>Apiosporaceae</taxon>
        <taxon>Apiospora</taxon>
    </lineage>
</organism>
<keyword evidence="2" id="KW-1133">Transmembrane helix</keyword>
<comment type="caution">
    <text evidence="3">The sequence shown here is derived from an EMBL/GenBank/DDBJ whole genome shotgun (WGS) entry which is preliminary data.</text>
</comment>
<name>A0ABR1R9E8_9PEZI</name>
<feature type="transmembrane region" description="Helical" evidence="2">
    <location>
        <begin position="35"/>
        <end position="56"/>
    </location>
</feature>
<evidence type="ECO:0000256" key="2">
    <source>
        <dbReference type="SAM" id="Phobius"/>
    </source>
</evidence>
<dbReference type="Proteomes" id="UP001396898">
    <property type="component" value="Unassembled WGS sequence"/>
</dbReference>
<reference evidence="3 4" key="1">
    <citation type="submission" date="2023-01" db="EMBL/GenBank/DDBJ databases">
        <title>Analysis of 21 Apiospora genomes using comparative genomics revels a genus with tremendous synthesis potential of carbohydrate active enzymes and secondary metabolites.</title>
        <authorList>
            <person name="Sorensen T."/>
        </authorList>
    </citation>
    <scope>NUCLEOTIDE SEQUENCE [LARGE SCALE GENOMIC DNA]</scope>
    <source>
        <strain evidence="3 4">CBS 20057</strain>
    </source>
</reference>
<evidence type="ECO:0000313" key="3">
    <source>
        <dbReference type="EMBL" id="KAK8005991.1"/>
    </source>
</evidence>
<evidence type="ECO:0000256" key="1">
    <source>
        <dbReference type="SAM" id="MobiDB-lite"/>
    </source>
</evidence>